<sequence>MSTLIKAPLARVLIVYGLGVAAAMCVSEAVTELGKIAAEFHPPSRAVVGLIMSMPAMIVALGALLAGYFVDRVGDRRILFLGVVVMILGDLCVIVAPSLHLLLAARALTGVGYVLTAVAAVTALIRLTSGGQRTMALALWSTFVPMSFLVPFVSAGIAGAIGTWRAAFGFHIAFMTGLLILAALAIPRPEVKGRPDHSRGVGRVLRAPMVYLLGISFAGDAFLQTGVLATLGHYLSAKYHVEEVAVEHWNAVSMIVNAAACLGVGIMLRRGVSSTAITTLGLIVTAVPGIVLYSSHIGFMPSIVAVWVLMFGSGLLVGMWALVPGVAPSPESTGATSGLVTQLTLFGVLLGPPLFFAAQAALGPGPILTVFLMSIAVCALRYPVCRLADRSPRLAHGAPAEVPVA</sequence>
<dbReference type="PANTHER" id="PTHR43124">
    <property type="entry name" value="PURINE EFFLUX PUMP PBUE"/>
    <property type="match status" value="1"/>
</dbReference>
<feature type="transmembrane region" description="Helical" evidence="6">
    <location>
        <begin position="137"/>
        <end position="161"/>
    </location>
</feature>
<dbReference type="SUPFAM" id="SSF103473">
    <property type="entry name" value="MFS general substrate transporter"/>
    <property type="match status" value="1"/>
</dbReference>
<evidence type="ECO:0000256" key="3">
    <source>
        <dbReference type="ARBA" id="ARBA00022692"/>
    </source>
</evidence>
<dbReference type="InterPro" id="IPR011701">
    <property type="entry name" value="MFS"/>
</dbReference>
<dbReference type="InterPro" id="IPR050189">
    <property type="entry name" value="MFS_Efflux_Transporters"/>
</dbReference>
<protein>
    <submittedName>
        <fullName evidence="8">MFS transporter</fullName>
    </submittedName>
</protein>
<proteinExistence type="predicted"/>
<feature type="transmembrane region" description="Helical" evidence="6">
    <location>
        <begin position="305"/>
        <end position="327"/>
    </location>
</feature>
<evidence type="ECO:0000259" key="7">
    <source>
        <dbReference type="PROSITE" id="PS50850"/>
    </source>
</evidence>
<feature type="transmembrane region" description="Helical" evidence="6">
    <location>
        <begin position="78"/>
        <end position="97"/>
    </location>
</feature>
<keyword evidence="2" id="KW-1003">Cell membrane</keyword>
<comment type="caution">
    <text evidence="8">The sequence shown here is derived from an EMBL/GenBank/DDBJ whole genome shotgun (WGS) entry which is preliminary data.</text>
</comment>
<dbReference type="AlphaFoldDB" id="A0A443ITH3"/>
<reference evidence="8 9" key="2">
    <citation type="submission" date="2019-01" db="EMBL/GenBank/DDBJ databases">
        <authorList>
            <person name="Li Y."/>
        </authorList>
    </citation>
    <scope>NUCLEOTIDE SEQUENCE [LARGE SCALE GENOMIC DNA]</scope>
    <source>
        <strain evidence="8 9">2D-5</strain>
    </source>
</reference>
<evidence type="ECO:0000256" key="5">
    <source>
        <dbReference type="ARBA" id="ARBA00023136"/>
    </source>
</evidence>
<feature type="transmembrane region" description="Helical" evidence="6">
    <location>
        <begin position="339"/>
        <end position="361"/>
    </location>
</feature>
<dbReference type="GO" id="GO:0005886">
    <property type="term" value="C:plasma membrane"/>
    <property type="evidence" value="ECO:0007669"/>
    <property type="project" value="UniProtKB-SubCell"/>
</dbReference>
<reference evidence="8 9" key="1">
    <citation type="submission" date="2019-01" db="EMBL/GenBank/DDBJ databases">
        <title>Sinorhodobacter populi sp. nov. isolated from the symptomatic bark tissue of Populus euramericana canker.</title>
        <authorList>
            <person name="Xu G."/>
        </authorList>
    </citation>
    <scope>NUCLEOTIDE SEQUENCE [LARGE SCALE GENOMIC DNA]</scope>
    <source>
        <strain evidence="8 9">2D-5</strain>
    </source>
</reference>
<keyword evidence="3 6" id="KW-0812">Transmembrane</keyword>
<dbReference type="RefSeq" id="WP_128269894.1">
    <property type="nucleotide sequence ID" value="NZ_SAUW01000011.1"/>
</dbReference>
<dbReference type="Gene3D" id="1.20.1250.20">
    <property type="entry name" value="MFS general substrate transporter like domains"/>
    <property type="match status" value="1"/>
</dbReference>
<evidence type="ECO:0000256" key="6">
    <source>
        <dbReference type="SAM" id="Phobius"/>
    </source>
</evidence>
<feature type="transmembrane region" description="Helical" evidence="6">
    <location>
        <begin position="208"/>
        <end position="229"/>
    </location>
</feature>
<feature type="transmembrane region" description="Helical" evidence="6">
    <location>
        <begin position="280"/>
        <end position="299"/>
    </location>
</feature>
<gene>
    <name evidence="8" type="ORF">D2T33_11735</name>
</gene>
<evidence type="ECO:0000313" key="9">
    <source>
        <dbReference type="Proteomes" id="UP000285710"/>
    </source>
</evidence>
<dbReference type="GO" id="GO:0022857">
    <property type="term" value="F:transmembrane transporter activity"/>
    <property type="evidence" value="ECO:0007669"/>
    <property type="project" value="InterPro"/>
</dbReference>
<dbReference type="PROSITE" id="PS50850">
    <property type="entry name" value="MFS"/>
    <property type="match status" value="1"/>
</dbReference>
<dbReference type="PANTHER" id="PTHR43124:SF3">
    <property type="entry name" value="CHLORAMPHENICOL EFFLUX PUMP RV0191"/>
    <property type="match status" value="1"/>
</dbReference>
<comment type="subcellular location">
    <subcellularLocation>
        <location evidence="1">Cell membrane</location>
        <topology evidence="1">Multi-pass membrane protein</topology>
    </subcellularLocation>
</comment>
<evidence type="ECO:0000256" key="1">
    <source>
        <dbReference type="ARBA" id="ARBA00004651"/>
    </source>
</evidence>
<dbReference type="EMBL" id="SAUW01000011">
    <property type="protein sequence ID" value="RWR11001.1"/>
    <property type="molecule type" value="Genomic_DNA"/>
</dbReference>
<evidence type="ECO:0000256" key="4">
    <source>
        <dbReference type="ARBA" id="ARBA00022989"/>
    </source>
</evidence>
<keyword evidence="4 6" id="KW-1133">Transmembrane helix</keyword>
<feature type="transmembrane region" description="Helical" evidence="6">
    <location>
        <begin position="50"/>
        <end position="71"/>
    </location>
</feature>
<feature type="transmembrane region" description="Helical" evidence="6">
    <location>
        <begin position="249"/>
        <end position="268"/>
    </location>
</feature>
<keyword evidence="5 6" id="KW-0472">Membrane</keyword>
<feature type="transmembrane region" description="Helical" evidence="6">
    <location>
        <begin position="103"/>
        <end position="125"/>
    </location>
</feature>
<feature type="transmembrane region" description="Helical" evidence="6">
    <location>
        <begin position="12"/>
        <end position="30"/>
    </location>
</feature>
<feature type="transmembrane region" description="Helical" evidence="6">
    <location>
        <begin position="167"/>
        <end position="187"/>
    </location>
</feature>
<name>A0A443ITH3_9RHOB</name>
<evidence type="ECO:0000313" key="8">
    <source>
        <dbReference type="EMBL" id="RWR11001.1"/>
    </source>
</evidence>
<organism evidence="8 9">
    <name type="scientific">Paenirhodobacter populi</name>
    <dbReference type="NCBI Taxonomy" id="2306993"/>
    <lineage>
        <taxon>Bacteria</taxon>
        <taxon>Pseudomonadati</taxon>
        <taxon>Pseudomonadota</taxon>
        <taxon>Alphaproteobacteria</taxon>
        <taxon>Rhodobacterales</taxon>
        <taxon>Rhodobacter group</taxon>
        <taxon>Paenirhodobacter</taxon>
    </lineage>
</organism>
<feature type="transmembrane region" description="Helical" evidence="6">
    <location>
        <begin position="367"/>
        <end position="384"/>
    </location>
</feature>
<accession>A0A443ITH3</accession>
<keyword evidence="9" id="KW-1185">Reference proteome</keyword>
<dbReference type="Pfam" id="PF07690">
    <property type="entry name" value="MFS_1"/>
    <property type="match status" value="1"/>
</dbReference>
<dbReference type="InterPro" id="IPR036259">
    <property type="entry name" value="MFS_trans_sf"/>
</dbReference>
<evidence type="ECO:0000256" key="2">
    <source>
        <dbReference type="ARBA" id="ARBA00022475"/>
    </source>
</evidence>
<dbReference type="Proteomes" id="UP000285710">
    <property type="component" value="Unassembled WGS sequence"/>
</dbReference>
<feature type="domain" description="Major facilitator superfamily (MFS) profile" evidence="7">
    <location>
        <begin position="3"/>
        <end position="393"/>
    </location>
</feature>
<dbReference type="InterPro" id="IPR020846">
    <property type="entry name" value="MFS_dom"/>
</dbReference>